<protein>
    <submittedName>
        <fullName evidence="1">Uncharacterized protein</fullName>
    </submittedName>
</protein>
<gene>
    <name evidence="1" type="ordered locus">Sterm_0420</name>
</gene>
<evidence type="ECO:0000313" key="1">
    <source>
        <dbReference type="EMBL" id="ACZ07302.1"/>
    </source>
</evidence>
<keyword evidence="2" id="KW-1185">Reference proteome</keyword>
<organism evidence="1 2">
    <name type="scientific">Sebaldella termitidis (strain ATCC 33386 / NCTC 11300)</name>
    <dbReference type="NCBI Taxonomy" id="526218"/>
    <lineage>
        <taxon>Bacteria</taxon>
        <taxon>Fusobacteriati</taxon>
        <taxon>Fusobacteriota</taxon>
        <taxon>Fusobacteriia</taxon>
        <taxon>Fusobacteriales</taxon>
        <taxon>Leptotrichiaceae</taxon>
        <taxon>Sebaldella</taxon>
    </lineage>
</organism>
<dbReference type="HOGENOM" id="CLU_158665_0_0_0"/>
<dbReference type="EMBL" id="CP001739">
    <property type="protein sequence ID" value="ACZ07302.1"/>
    <property type="molecule type" value="Genomic_DNA"/>
</dbReference>
<dbReference type="AlphaFoldDB" id="D1AMS6"/>
<proteinExistence type="predicted"/>
<dbReference type="Proteomes" id="UP000000845">
    <property type="component" value="Chromosome"/>
</dbReference>
<dbReference type="eggNOG" id="ENOG50326SZ">
    <property type="taxonomic scope" value="Bacteria"/>
</dbReference>
<accession>D1AMS6</accession>
<evidence type="ECO:0000313" key="2">
    <source>
        <dbReference type="Proteomes" id="UP000000845"/>
    </source>
</evidence>
<dbReference type="RefSeq" id="WP_012859901.1">
    <property type="nucleotide sequence ID" value="NC_013517.1"/>
</dbReference>
<reference evidence="2" key="1">
    <citation type="submission" date="2009-09" db="EMBL/GenBank/DDBJ databases">
        <title>The complete chromosome of Sebaldella termitidis ATCC 33386.</title>
        <authorList>
            <consortium name="US DOE Joint Genome Institute (JGI-PGF)"/>
            <person name="Lucas S."/>
            <person name="Copeland A."/>
            <person name="Lapidus A."/>
            <person name="Glavina del Rio T."/>
            <person name="Dalin E."/>
            <person name="Tice H."/>
            <person name="Bruce D."/>
            <person name="Goodwin L."/>
            <person name="Pitluck S."/>
            <person name="Kyrpides N."/>
            <person name="Mavromatis K."/>
            <person name="Ivanova N."/>
            <person name="Mikhailova N."/>
            <person name="Sims D."/>
            <person name="Meincke L."/>
            <person name="Brettin T."/>
            <person name="Detter J.C."/>
            <person name="Han C."/>
            <person name="Larimer F."/>
            <person name="Land M."/>
            <person name="Hauser L."/>
            <person name="Markowitz V."/>
            <person name="Cheng J.F."/>
            <person name="Hugenholtz P."/>
            <person name="Woyke T."/>
            <person name="Wu D."/>
            <person name="Eisen J.A."/>
        </authorList>
    </citation>
    <scope>NUCLEOTIDE SEQUENCE [LARGE SCALE GENOMIC DNA]</scope>
    <source>
        <strain evidence="2">ATCC 33386 / NCTC 11300</strain>
    </source>
</reference>
<name>D1AMS6_SEBTE</name>
<dbReference type="STRING" id="526218.Sterm_0420"/>
<reference evidence="1 2" key="2">
    <citation type="journal article" date="2010" name="Stand. Genomic Sci.">
        <title>Complete genome sequence of Sebaldella termitidis type strain (NCTC 11300).</title>
        <authorList>
            <person name="Harmon-Smith M."/>
            <person name="Celia L."/>
            <person name="Chertkov O."/>
            <person name="Lapidus A."/>
            <person name="Copeland A."/>
            <person name="Glavina Del Rio T."/>
            <person name="Nolan M."/>
            <person name="Lucas S."/>
            <person name="Tice H."/>
            <person name="Cheng J.F."/>
            <person name="Han C."/>
            <person name="Detter J.C."/>
            <person name="Bruce D."/>
            <person name="Goodwin L."/>
            <person name="Pitluck S."/>
            <person name="Pati A."/>
            <person name="Liolios K."/>
            <person name="Ivanova N."/>
            <person name="Mavromatis K."/>
            <person name="Mikhailova N."/>
            <person name="Chen A."/>
            <person name="Palaniappan K."/>
            <person name="Land M."/>
            <person name="Hauser L."/>
            <person name="Chang Y.J."/>
            <person name="Jeffries C.D."/>
            <person name="Brettin T."/>
            <person name="Goker M."/>
            <person name="Beck B."/>
            <person name="Bristow J."/>
            <person name="Eisen J.A."/>
            <person name="Markowitz V."/>
            <person name="Hugenholtz P."/>
            <person name="Kyrpides N.C."/>
            <person name="Klenk H.P."/>
            <person name="Chen F."/>
        </authorList>
    </citation>
    <scope>NUCLEOTIDE SEQUENCE [LARGE SCALE GENOMIC DNA]</scope>
    <source>
        <strain evidence="2">ATCC 33386 / NCTC 11300</strain>
    </source>
</reference>
<dbReference type="KEGG" id="str:Sterm_0420"/>
<sequence length="134" mass="16356">MDRIRDSEFYEGFEGEGEIDLIYKKEGKEIKRLEIWYGYFSKLLNKMIQNEMEIEGLLYEHSIHAGWYEDEEPWEIMDVNQAITQFKNYKEKKLTENKREMSEIWPEIPKVLERILEFLEEAKENNGKVYIEYL</sequence>